<evidence type="ECO:0000256" key="2">
    <source>
        <dbReference type="SAM" id="MobiDB-lite"/>
    </source>
</evidence>
<keyword evidence="4" id="KW-1185">Reference proteome</keyword>
<accession>A0A194WZS1</accession>
<dbReference type="GeneID" id="28819414"/>
<organism evidence="3 4">
    <name type="scientific">Mollisia scopiformis</name>
    <name type="common">Conifer needle endophyte fungus</name>
    <name type="synonym">Phialocephala scopiformis</name>
    <dbReference type="NCBI Taxonomy" id="149040"/>
    <lineage>
        <taxon>Eukaryota</taxon>
        <taxon>Fungi</taxon>
        <taxon>Dikarya</taxon>
        <taxon>Ascomycota</taxon>
        <taxon>Pezizomycotina</taxon>
        <taxon>Leotiomycetes</taxon>
        <taxon>Helotiales</taxon>
        <taxon>Mollisiaceae</taxon>
        <taxon>Mollisia</taxon>
    </lineage>
</organism>
<name>A0A194WZS1_MOLSC</name>
<evidence type="ECO:0000313" key="3">
    <source>
        <dbReference type="EMBL" id="KUJ13117.1"/>
    </source>
</evidence>
<feature type="coiled-coil region" evidence="1">
    <location>
        <begin position="119"/>
        <end position="181"/>
    </location>
</feature>
<protein>
    <submittedName>
        <fullName evidence="3">Uncharacterized protein</fullName>
    </submittedName>
</protein>
<dbReference type="Proteomes" id="UP000070700">
    <property type="component" value="Unassembled WGS sequence"/>
</dbReference>
<dbReference type="OrthoDB" id="5377009at2759"/>
<dbReference type="KEGG" id="psco:LY89DRAFT_592270"/>
<evidence type="ECO:0000313" key="4">
    <source>
        <dbReference type="Proteomes" id="UP000070700"/>
    </source>
</evidence>
<dbReference type="RefSeq" id="XP_018067472.1">
    <property type="nucleotide sequence ID" value="XM_018209688.1"/>
</dbReference>
<keyword evidence="1" id="KW-0175">Coiled coil</keyword>
<feature type="compositionally biased region" description="Polar residues" evidence="2">
    <location>
        <begin position="25"/>
        <end position="58"/>
    </location>
</feature>
<proteinExistence type="predicted"/>
<gene>
    <name evidence="3" type="ORF">LY89DRAFT_592270</name>
</gene>
<reference evidence="3 4" key="1">
    <citation type="submission" date="2015-10" db="EMBL/GenBank/DDBJ databases">
        <title>Full genome of DAOMC 229536 Phialocephala scopiformis, a fungal endophyte of spruce producing the potent anti-insectan compound rugulosin.</title>
        <authorList>
            <consortium name="DOE Joint Genome Institute"/>
            <person name="Walker A.K."/>
            <person name="Frasz S.L."/>
            <person name="Seifert K.A."/>
            <person name="Miller J.D."/>
            <person name="Mondo S.J."/>
            <person name="Labutti K."/>
            <person name="Lipzen A."/>
            <person name="Dockter R."/>
            <person name="Kennedy M."/>
            <person name="Grigoriev I.V."/>
            <person name="Spatafora J.W."/>
        </authorList>
    </citation>
    <scope>NUCLEOTIDE SEQUENCE [LARGE SCALE GENOMIC DNA]</scope>
    <source>
        <strain evidence="3 4">CBS 120377</strain>
    </source>
</reference>
<dbReference type="AlphaFoldDB" id="A0A194WZS1"/>
<feature type="region of interest" description="Disordered" evidence="2">
    <location>
        <begin position="219"/>
        <end position="266"/>
    </location>
</feature>
<feature type="region of interest" description="Disordered" evidence="2">
    <location>
        <begin position="1"/>
        <end position="58"/>
    </location>
</feature>
<sequence length="388" mass="42029">MSTIRDTSPEKGKLKKKPTLPAVDSSPSVNTTPVKNTSAASRFTSFWSPKTPSQSNTVQVPADLNDKFLTLDLETALFPAGTPSEQDTFSPAAFSNLKQNAKGLLSKLHNAYKVRTVALHELSAEKEAISEELEESQARNNLLKANLADMAHQVSERDNTIQELMNELTKEKQARADEKEARERSIAMVTARAQRDAVKRGSTSDLSIDTTAEDLGISSARWKRQSGGTDFTEADSDTESGAGGSTFSRARSPVHSIGTVDSTPTMTPEIMQASFGRMVPNPTHTSGFEKRPKMVQQKSTFQKVLGKITAAESAPETLEKDPYGGLGLGEQGCSNCRGKDASVAWDTVGLMRAENKGLKERVGDLEKAIDDTLEMPFMIGVQGLTKDT</sequence>
<dbReference type="EMBL" id="KQ947423">
    <property type="protein sequence ID" value="KUJ13117.1"/>
    <property type="molecule type" value="Genomic_DNA"/>
</dbReference>
<dbReference type="InParanoid" id="A0A194WZS1"/>
<evidence type="ECO:0000256" key="1">
    <source>
        <dbReference type="SAM" id="Coils"/>
    </source>
</evidence>